<keyword evidence="3 14" id="KW-0812">Transmembrane</keyword>
<evidence type="ECO:0000256" key="9">
    <source>
        <dbReference type="ARBA" id="ARBA00023180"/>
    </source>
</evidence>
<evidence type="ECO:0000256" key="4">
    <source>
        <dbReference type="ARBA" id="ARBA00022729"/>
    </source>
</evidence>
<dbReference type="FunFam" id="2.60.120.740:FF:000004">
    <property type="entry name" value="Protein eva-1 homolog C"/>
    <property type="match status" value="1"/>
</dbReference>
<dbReference type="GeneTree" id="ENSGT00940000163305"/>
<dbReference type="Pfam" id="PF14851">
    <property type="entry name" value="FAM176"/>
    <property type="match status" value="1"/>
</dbReference>
<evidence type="ECO:0000256" key="10">
    <source>
        <dbReference type="ARBA" id="ARBA00054830"/>
    </source>
</evidence>
<keyword evidence="8 14" id="KW-0472">Membrane</keyword>
<dbReference type="InterPro" id="IPR000922">
    <property type="entry name" value="Lectin_gal-bd_dom"/>
</dbReference>
<organism evidence="16 17">
    <name type="scientific">Leptobrachium leishanense</name>
    <name type="common">Leishan spiny toad</name>
    <dbReference type="NCBI Taxonomy" id="445787"/>
    <lineage>
        <taxon>Eukaryota</taxon>
        <taxon>Metazoa</taxon>
        <taxon>Chordata</taxon>
        <taxon>Craniata</taxon>
        <taxon>Vertebrata</taxon>
        <taxon>Euteleostomi</taxon>
        <taxon>Amphibia</taxon>
        <taxon>Batrachia</taxon>
        <taxon>Anura</taxon>
        <taxon>Pelobatoidea</taxon>
        <taxon>Megophryidae</taxon>
        <taxon>Leptobrachium</taxon>
    </lineage>
</organism>
<evidence type="ECO:0000256" key="11">
    <source>
        <dbReference type="ARBA" id="ARBA00073529"/>
    </source>
</evidence>
<keyword evidence="4" id="KW-0732">Signal</keyword>
<reference evidence="16" key="2">
    <citation type="submission" date="2025-09" db="UniProtKB">
        <authorList>
            <consortium name="Ensembl"/>
        </authorList>
    </citation>
    <scope>IDENTIFICATION</scope>
</reference>
<evidence type="ECO:0000256" key="8">
    <source>
        <dbReference type="ARBA" id="ARBA00023136"/>
    </source>
</evidence>
<sequence>MNQRDGCDRRLVEPVIFSSLVCCLLLLWTKQVSALADFSGYLTKLLQNHTVSACDGQRLTLQCPRHSTLSIQSAFYGRSAQGSPICTSLSPETMHELNKECAALTAFQKVLDECQNLRSCQLPVNSRVFGQDPCPGVTKYLLVSYKCKPTEHKTITICENAELKLHCKEPKLLNIYSAVYGRFGHEKNMCPTGTNRLSPYDCLSYSALDLLRQRCYGKHRCKMAVNDENFGSPCLPGVNKYLTINYSCVPKIILTEVDPNVSILLPSRKQNDGEYDIKLNPRESRLPNRDGIFLSNVLSAFSYVRDHPETAALYFVSSVCVGLILTLLALVIRISRRTNKRKAEKINGHVLREKDTEESAESSSEEEGSAKSLFSDEFRELCKAPRPACDAIDAADLAERIERREQIIREILMNSGLDLPPGSMTNSYF</sequence>
<dbReference type="GO" id="GO:0030246">
    <property type="term" value="F:carbohydrate binding"/>
    <property type="evidence" value="ECO:0007669"/>
    <property type="project" value="UniProtKB-KW"/>
</dbReference>
<feature type="transmembrane region" description="Helical" evidence="14">
    <location>
        <begin position="311"/>
        <end position="332"/>
    </location>
</feature>
<dbReference type="InterPro" id="IPR043159">
    <property type="entry name" value="Lectin_gal-bd_sf"/>
</dbReference>
<comment type="function">
    <text evidence="10">Binds heparin.</text>
</comment>
<evidence type="ECO:0000259" key="15">
    <source>
        <dbReference type="PROSITE" id="PS50228"/>
    </source>
</evidence>
<evidence type="ECO:0000313" key="16">
    <source>
        <dbReference type="Ensembl" id="ENSLLEP00000023425.1"/>
    </source>
</evidence>
<dbReference type="PROSITE" id="PS50228">
    <property type="entry name" value="SUEL_LECTIN"/>
    <property type="match status" value="2"/>
</dbReference>
<accession>A0A8C5W7J5</accession>
<dbReference type="AlphaFoldDB" id="A0A8C5W7J5"/>
<dbReference type="Proteomes" id="UP000694569">
    <property type="component" value="Unplaced"/>
</dbReference>
<dbReference type="CDD" id="cd22828">
    <property type="entry name" value="Gal_Rha_Lectin_EVA1_EVA1C_rpt1"/>
    <property type="match status" value="1"/>
</dbReference>
<evidence type="ECO:0000256" key="6">
    <source>
        <dbReference type="ARBA" id="ARBA00022737"/>
    </source>
</evidence>
<protein>
    <recommendedName>
        <fullName evidence="11">Protein eva-1 homolog C</fullName>
    </recommendedName>
    <alternativeName>
        <fullName evidence="12">Protein FAM176C</fullName>
    </alternativeName>
</protein>
<evidence type="ECO:0000256" key="12">
    <source>
        <dbReference type="ARBA" id="ARBA00082417"/>
    </source>
</evidence>
<evidence type="ECO:0000256" key="5">
    <source>
        <dbReference type="ARBA" id="ARBA00022734"/>
    </source>
</evidence>
<dbReference type="InterPro" id="IPR039500">
    <property type="entry name" value="EVA1_dom"/>
</dbReference>
<dbReference type="Pfam" id="PF02140">
    <property type="entry name" value="SUEL_Lectin"/>
    <property type="match status" value="2"/>
</dbReference>
<evidence type="ECO:0000313" key="17">
    <source>
        <dbReference type="Proteomes" id="UP000694569"/>
    </source>
</evidence>
<keyword evidence="5" id="KW-0430">Lectin</keyword>
<dbReference type="Ensembl" id="ENSLLET00000024313.1">
    <property type="protein sequence ID" value="ENSLLEP00000023425.1"/>
    <property type="gene ID" value="ENSLLEG00000014870.1"/>
</dbReference>
<keyword evidence="7 14" id="KW-1133">Transmembrane helix</keyword>
<feature type="region of interest" description="Disordered" evidence="13">
    <location>
        <begin position="352"/>
        <end position="372"/>
    </location>
</feature>
<dbReference type="GO" id="GO:0016020">
    <property type="term" value="C:membrane"/>
    <property type="evidence" value="ECO:0007669"/>
    <property type="project" value="UniProtKB-SubCell"/>
</dbReference>
<name>A0A8C5W7J5_9ANUR</name>
<comment type="similarity">
    <text evidence="2">Belongs to the EVA1 family.</text>
</comment>
<dbReference type="Gene3D" id="2.60.120.740">
    <property type="match status" value="2"/>
</dbReference>
<dbReference type="CDD" id="cd22829">
    <property type="entry name" value="Gal_Rha_Lectin_EVA1_EVA1C_rpt2"/>
    <property type="match status" value="1"/>
</dbReference>
<feature type="domain" description="SUEL-type lectin" evidence="15">
    <location>
        <begin position="157"/>
        <end position="249"/>
    </location>
</feature>
<keyword evidence="9" id="KW-0325">Glycoprotein</keyword>
<evidence type="ECO:0000256" key="7">
    <source>
        <dbReference type="ARBA" id="ARBA00022989"/>
    </source>
</evidence>
<dbReference type="OrthoDB" id="5970528at2759"/>
<keyword evidence="17" id="KW-1185">Reference proteome</keyword>
<evidence type="ECO:0000256" key="2">
    <source>
        <dbReference type="ARBA" id="ARBA00006023"/>
    </source>
</evidence>
<dbReference type="PANTHER" id="PTHR46780">
    <property type="entry name" value="PROTEIN EVA-1"/>
    <property type="match status" value="1"/>
</dbReference>
<dbReference type="FunFam" id="2.60.120.740:FF:000003">
    <property type="entry name" value="Protein eva-1 homolog C"/>
    <property type="match status" value="1"/>
</dbReference>
<evidence type="ECO:0000256" key="3">
    <source>
        <dbReference type="ARBA" id="ARBA00022692"/>
    </source>
</evidence>
<feature type="domain" description="SUEL-type lectin" evidence="15">
    <location>
        <begin position="53"/>
        <end position="148"/>
    </location>
</feature>
<proteinExistence type="inferred from homology"/>
<keyword evidence="6" id="KW-0677">Repeat</keyword>
<evidence type="ECO:0000256" key="13">
    <source>
        <dbReference type="SAM" id="MobiDB-lite"/>
    </source>
</evidence>
<comment type="subcellular location">
    <subcellularLocation>
        <location evidence="1">Membrane</location>
        <topology evidence="1">Single-pass membrane protein</topology>
    </subcellularLocation>
</comment>
<evidence type="ECO:0000256" key="14">
    <source>
        <dbReference type="SAM" id="Phobius"/>
    </source>
</evidence>
<feature type="compositionally biased region" description="Acidic residues" evidence="13">
    <location>
        <begin position="358"/>
        <end position="367"/>
    </location>
</feature>
<evidence type="ECO:0000256" key="1">
    <source>
        <dbReference type="ARBA" id="ARBA00004167"/>
    </source>
</evidence>
<reference evidence="16" key="1">
    <citation type="submission" date="2025-08" db="UniProtKB">
        <authorList>
            <consortium name="Ensembl"/>
        </authorList>
    </citation>
    <scope>IDENTIFICATION</scope>
</reference>